<name>A0A6P4ZCU1_BRABE</name>
<feature type="domain" description="Ig-like" evidence="3">
    <location>
        <begin position="435"/>
        <end position="533"/>
    </location>
</feature>
<dbReference type="GO" id="GO:0005886">
    <property type="term" value="C:plasma membrane"/>
    <property type="evidence" value="ECO:0007669"/>
    <property type="project" value="TreeGrafter"/>
</dbReference>
<feature type="domain" description="Ig-like" evidence="3">
    <location>
        <begin position="251"/>
        <end position="344"/>
    </location>
</feature>
<dbReference type="GO" id="GO:0008046">
    <property type="term" value="F:axon guidance receptor activity"/>
    <property type="evidence" value="ECO:0007669"/>
    <property type="project" value="TreeGrafter"/>
</dbReference>
<dbReference type="RefSeq" id="XP_019639130.1">
    <property type="nucleotide sequence ID" value="XM_019783571.1"/>
</dbReference>
<dbReference type="PANTHER" id="PTHR45080:SF32">
    <property type="entry name" value="MAM DOMAIN CONTAINING GLYCOSYLPHOSPHATIDYLINOSITOL ANCHOR 1"/>
    <property type="match status" value="1"/>
</dbReference>
<evidence type="ECO:0000259" key="3">
    <source>
        <dbReference type="PROSITE" id="PS50835"/>
    </source>
</evidence>
<dbReference type="GeneID" id="109481099"/>
<feature type="transmembrane region" description="Helical" evidence="1">
    <location>
        <begin position="549"/>
        <end position="572"/>
    </location>
</feature>
<dbReference type="GO" id="GO:0030424">
    <property type="term" value="C:axon"/>
    <property type="evidence" value="ECO:0007669"/>
    <property type="project" value="TreeGrafter"/>
</dbReference>
<dbReference type="InterPro" id="IPR013098">
    <property type="entry name" value="Ig_I-set"/>
</dbReference>
<evidence type="ECO:0000313" key="5">
    <source>
        <dbReference type="RefSeq" id="XP_019639130.1"/>
    </source>
</evidence>
<dbReference type="KEGG" id="bbel:109481099"/>
<dbReference type="PANTHER" id="PTHR45080">
    <property type="entry name" value="CONTACTIN 5"/>
    <property type="match status" value="1"/>
</dbReference>
<keyword evidence="1" id="KW-0812">Transmembrane</keyword>
<organism evidence="4 5">
    <name type="scientific">Branchiostoma belcheri</name>
    <name type="common">Amphioxus</name>
    <dbReference type="NCBI Taxonomy" id="7741"/>
    <lineage>
        <taxon>Eukaryota</taxon>
        <taxon>Metazoa</taxon>
        <taxon>Chordata</taxon>
        <taxon>Cephalochordata</taxon>
        <taxon>Leptocardii</taxon>
        <taxon>Amphioxiformes</taxon>
        <taxon>Branchiostomatidae</taxon>
        <taxon>Branchiostoma</taxon>
    </lineage>
</organism>
<feature type="signal peptide" evidence="2">
    <location>
        <begin position="1"/>
        <end position="40"/>
    </location>
</feature>
<evidence type="ECO:0000313" key="4">
    <source>
        <dbReference type="Proteomes" id="UP000515135"/>
    </source>
</evidence>
<protein>
    <submittedName>
        <fullName evidence="5">Contactin-3-like isoform X1</fullName>
    </submittedName>
</protein>
<dbReference type="PROSITE" id="PS50835">
    <property type="entry name" value="IG_LIKE"/>
    <property type="match status" value="5"/>
</dbReference>
<dbReference type="AlphaFoldDB" id="A0A6P4ZCU1"/>
<dbReference type="InterPro" id="IPR050958">
    <property type="entry name" value="Cell_Adh-Cytoskel_Orgn"/>
</dbReference>
<feature type="domain" description="Ig-like" evidence="3">
    <location>
        <begin position="138"/>
        <end position="223"/>
    </location>
</feature>
<dbReference type="GO" id="GO:0007156">
    <property type="term" value="P:homophilic cell adhesion via plasma membrane adhesion molecules"/>
    <property type="evidence" value="ECO:0007669"/>
    <property type="project" value="TreeGrafter"/>
</dbReference>
<evidence type="ECO:0000256" key="1">
    <source>
        <dbReference type="SAM" id="Phobius"/>
    </source>
</evidence>
<keyword evidence="2" id="KW-0732">Signal</keyword>
<sequence length="627" mass="70251">MWGIFLIIRKQNVNRTKGQAMGFHFRLLLLFLSPVSVTVAVYRDSADVPRLGPPIVDAHQREIIAFRPDFASLPCAVRGRSSTTAYEWRKDGHGLILTPAKYRLVDGELQIFSLKRPEDEGKYQCVAYNEDDAEISLPTYLRIAYMEPFERTVRLPIVVTEGDTFRIRCDAPDHYPLGAYSWYKGFPLQRVEPDERIFISNKNGDLFFRYATLQDSGNYSCEVAPHMYYPTAHSPATSVILRSGNVTSRPPHVVLSPEVVHAVEGQTVTMQCFDDAYPVSETVWKRRARREASDELPLPENAVLQSNDHLLILPDVRRDSDGYYSCEVENTLGRMSILGRLTVNVPAKVTSPGTETPLRLGENITFKVTFEGTPPMTVTWYRNANEVVTSGKYVIKGDTLTVTDLRFTDRGRYQCMVQNEYGADQVFFSLVAVEPAIVTPLQDPQTAILGENATVSVSWEASPPLTISWRHGDTTVASVNMDDTQTVTIINPRINLTKEGWLFINDVTPDDEGEYTVTVSNQFGQAQASNHLTVIALPTEKLGTNNIPLVIGVNVAIAVVIIVGVAVAVWIIRKRRRDRVRSPARPDAVILRPGRDEAFRVRLYIDDKVPVNEDFGTEDTQALTADL</sequence>
<dbReference type="InterPro" id="IPR003598">
    <property type="entry name" value="Ig_sub2"/>
</dbReference>
<proteinExistence type="predicted"/>
<feature type="domain" description="Ig-like" evidence="3">
    <location>
        <begin position="346"/>
        <end position="429"/>
    </location>
</feature>
<feature type="chain" id="PRO_5028425124" evidence="2">
    <location>
        <begin position="41"/>
        <end position="627"/>
    </location>
</feature>
<dbReference type="Pfam" id="PF07679">
    <property type="entry name" value="I-set"/>
    <property type="match status" value="2"/>
</dbReference>
<dbReference type="Pfam" id="PF13927">
    <property type="entry name" value="Ig_3"/>
    <property type="match status" value="3"/>
</dbReference>
<dbReference type="GO" id="GO:0050808">
    <property type="term" value="P:synapse organization"/>
    <property type="evidence" value="ECO:0007669"/>
    <property type="project" value="TreeGrafter"/>
</dbReference>
<dbReference type="InterPro" id="IPR036179">
    <property type="entry name" value="Ig-like_dom_sf"/>
</dbReference>
<dbReference type="Proteomes" id="UP000515135">
    <property type="component" value="Unplaced"/>
</dbReference>
<dbReference type="SUPFAM" id="SSF48726">
    <property type="entry name" value="Immunoglobulin"/>
    <property type="match status" value="5"/>
</dbReference>
<evidence type="ECO:0000256" key="2">
    <source>
        <dbReference type="SAM" id="SignalP"/>
    </source>
</evidence>
<dbReference type="InterPro" id="IPR013783">
    <property type="entry name" value="Ig-like_fold"/>
</dbReference>
<gene>
    <name evidence="5" type="primary">LOC109481099</name>
</gene>
<reference evidence="5" key="1">
    <citation type="submission" date="2025-08" db="UniProtKB">
        <authorList>
            <consortium name="RefSeq"/>
        </authorList>
    </citation>
    <scope>IDENTIFICATION</scope>
    <source>
        <tissue evidence="5">Gonad</tissue>
    </source>
</reference>
<keyword evidence="1" id="KW-0472">Membrane</keyword>
<dbReference type="InterPro" id="IPR007110">
    <property type="entry name" value="Ig-like_dom"/>
</dbReference>
<dbReference type="SMART" id="SM00408">
    <property type="entry name" value="IGc2"/>
    <property type="match status" value="5"/>
</dbReference>
<dbReference type="Gene3D" id="2.60.40.10">
    <property type="entry name" value="Immunoglobulins"/>
    <property type="match status" value="5"/>
</dbReference>
<keyword evidence="4" id="KW-1185">Reference proteome</keyword>
<keyword evidence="1" id="KW-1133">Transmembrane helix</keyword>
<dbReference type="OrthoDB" id="6244967at2759"/>
<dbReference type="GO" id="GO:0043025">
    <property type="term" value="C:neuronal cell body"/>
    <property type="evidence" value="ECO:0007669"/>
    <property type="project" value="TreeGrafter"/>
</dbReference>
<accession>A0A6P4ZCU1</accession>
<feature type="domain" description="Ig-like" evidence="3">
    <location>
        <begin position="53"/>
        <end position="136"/>
    </location>
</feature>
<dbReference type="InterPro" id="IPR003599">
    <property type="entry name" value="Ig_sub"/>
</dbReference>
<dbReference type="SMART" id="SM00409">
    <property type="entry name" value="IG"/>
    <property type="match status" value="5"/>
</dbReference>